<sequence length="328" mass="35827">MPLAALKRVATSFLTPRNGSPSSAAGPESLFPVVTVEEDGEDCNHDCDACPGYGRAFDKIGVETSDKLWGQVKKYSTHVVVATGENDWIRDVEEIKGSVMRALANEKASLESGRMMISASDQPVPEAYHEAKDGEEKPTTVLLLPAFVVVEEVKPSDAQTIITEYVNKGPTTDTPLETAPADKSVEGAAEETTPAFTAFTGPLKSHSYPHSFLILICSHRHRDARCGISAPILRKEFEKHLRPLGLWRDHTDTRPGGASVVFINHVGGHKYSANVIIYRKEDGQGMWLARVAPKHVEGIVKHTLAKGRVVHPDMVRGGFNRKEGLASW</sequence>
<reference evidence="1 2" key="1">
    <citation type="submission" date="2019-09" db="EMBL/GenBank/DDBJ databases">
        <title>Draft genome of the ectomycorrhizal ascomycete Sphaerosporella brunnea.</title>
        <authorList>
            <consortium name="DOE Joint Genome Institute"/>
            <person name="Benucci G.M."/>
            <person name="Marozzi G."/>
            <person name="Antonielli L."/>
            <person name="Sanchez S."/>
            <person name="Marco P."/>
            <person name="Wang X."/>
            <person name="Falini L.B."/>
            <person name="Barry K."/>
            <person name="Haridas S."/>
            <person name="Lipzen A."/>
            <person name="Labutti K."/>
            <person name="Grigoriev I.V."/>
            <person name="Murat C."/>
            <person name="Martin F."/>
            <person name="Albertini E."/>
            <person name="Donnini D."/>
            <person name="Bonito G."/>
        </authorList>
    </citation>
    <scope>NUCLEOTIDE SEQUENCE [LARGE SCALE GENOMIC DNA]</scope>
    <source>
        <strain evidence="1 2">Sb_GMNB300</strain>
    </source>
</reference>
<dbReference type="PANTHER" id="PTHR31902">
    <property type="entry name" value="ACTIN PATCHES DISTAL PROTEIN 1"/>
    <property type="match status" value="1"/>
</dbReference>
<name>A0A5J5F3T7_9PEZI</name>
<dbReference type="CDD" id="cd03062">
    <property type="entry name" value="TRX_Fd_Sucrase"/>
    <property type="match status" value="1"/>
</dbReference>
<dbReference type="FunCoup" id="A0A5J5F3T7">
    <property type="interactions" value="30"/>
</dbReference>
<dbReference type="InterPro" id="IPR009737">
    <property type="entry name" value="Aim32/Apd1-like"/>
</dbReference>
<accession>A0A5J5F3T7</accession>
<dbReference type="Proteomes" id="UP000326924">
    <property type="component" value="Unassembled WGS sequence"/>
</dbReference>
<evidence type="ECO:0000313" key="2">
    <source>
        <dbReference type="Proteomes" id="UP000326924"/>
    </source>
</evidence>
<dbReference type="EMBL" id="VXIS01000040">
    <property type="protein sequence ID" value="KAA8910999.1"/>
    <property type="molecule type" value="Genomic_DNA"/>
</dbReference>
<dbReference type="InterPro" id="IPR036249">
    <property type="entry name" value="Thioredoxin-like_sf"/>
</dbReference>
<comment type="caution">
    <text evidence="1">The sequence shown here is derived from an EMBL/GenBank/DDBJ whole genome shotgun (WGS) entry which is preliminary data.</text>
</comment>
<gene>
    <name evidence="1" type="ORF">FN846DRAFT_936907</name>
</gene>
<dbReference type="AlphaFoldDB" id="A0A5J5F3T7"/>
<dbReference type="Pfam" id="PF06999">
    <property type="entry name" value="Suc_Fer-like"/>
    <property type="match status" value="1"/>
</dbReference>
<dbReference type="Gene3D" id="3.40.30.10">
    <property type="entry name" value="Glutaredoxin"/>
    <property type="match status" value="1"/>
</dbReference>
<organism evidence="1 2">
    <name type="scientific">Sphaerosporella brunnea</name>
    <dbReference type="NCBI Taxonomy" id="1250544"/>
    <lineage>
        <taxon>Eukaryota</taxon>
        <taxon>Fungi</taxon>
        <taxon>Dikarya</taxon>
        <taxon>Ascomycota</taxon>
        <taxon>Pezizomycotina</taxon>
        <taxon>Pezizomycetes</taxon>
        <taxon>Pezizales</taxon>
        <taxon>Pyronemataceae</taxon>
        <taxon>Sphaerosporella</taxon>
    </lineage>
</organism>
<proteinExistence type="predicted"/>
<evidence type="ECO:0000313" key="1">
    <source>
        <dbReference type="EMBL" id="KAA8910999.1"/>
    </source>
</evidence>
<keyword evidence="2" id="KW-1185">Reference proteome</keyword>
<dbReference type="OrthoDB" id="10253744at2759"/>
<protein>
    <submittedName>
        <fullName evidence="1">Sucrase/ferredoxin-like-domain-containing protein</fullName>
    </submittedName>
</protein>
<dbReference type="PANTHER" id="PTHR31902:SF8">
    <property type="entry name" value="SUCRASE_FERREDOXIN DOMAIN-CONTAINING PROTEIN"/>
    <property type="match status" value="1"/>
</dbReference>
<dbReference type="SUPFAM" id="SSF52833">
    <property type="entry name" value="Thioredoxin-like"/>
    <property type="match status" value="1"/>
</dbReference>
<dbReference type="InParanoid" id="A0A5J5F3T7"/>